<comment type="caution">
    <text evidence="3">The sequence shown here is derived from an EMBL/GenBank/DDBJ whole genome shotgun (WGS) entry which is preliminary data.</text>
</comment>
<name>A0A9P6R668_9FUNG</name>
<feature type="transmembrane region" description="Helical" evidence="2">
    <location>
        <begin position="196"/>
        <end position="218"/>
    </location>
</feature>
<dbReference type="InterPro" id="IPR026721">
    <property type="entry name" value="TMEM18"/>
</dbReference>
<proteinExistence type="predicted"/>
<feature type="transmembrane region" description="Helical" evidence="2">
    <location>
        <begin position="132"/>
        <end position="150"/>
    </location>
</feature>
<dbReference type="AlphaFoldDB" id="A0A9P6R668"/>
<organism evidence="3 4">
    <name type="scientific">Linnemannia gamsii</name>
    <dbReference type="NCBI Taxonomy" id="64522"/>
    <lineage>
        <taxon>Eukaryota</taxon>
        <taxon>Fungi</taxon>
        <taxon>Fungi incertae sedis</taxon>
        <taxon>Mucoromycota</taxon>
        <taxon>Mortierellomycotina</taxon>
        <taxon>Mortierellomycetes</taxon>
        <taxon>Mortierellales</taxon>
        <taxon>Mortierellaceae</taxon>
        <taxon>Linnemannia</taxon>
    </lineage>
</organism>
<sequence>MATATPPGSGTTGGSHAQFWEDFWNTIYQFTHPLSSTFFDTVFFSDESSSSKQQQPPTAEKPVDAAPSSSSRFFKDEASFQKFWQGLQNGSPDGTGTGSGSGSPLDHLKTAWVDFKSASSGFIQAVEWQQTWIQMVLAMHLIFFIIIISLRNRPNPLAAMLFCTILLAALSEPLNGVGSRHWQLFSDDNYFDSHGVFTGLVWAAPLLANAVIATMLLLRATVKLLIKVKRAQLQESKKKKQK</sequence>
<evidence type="ECO:0000256" key="1">
    <source>
        <dbReference type="SAM" id="MobiDB-lite"/>
    </source>
</evidence>
<evidence type="ECO:0008006" key="5">
    <source>
        <dbReference type="Google" id="ProtNLM"/>
    </source>
</evidence>
<evidence type="ECO:0000313" key="3">
    <source>
        <dbReference type="EMBL" id="KAG0311106.1"/>
    </source>
</evidence>
<accession>A0A9P6R668</accession>
<protein>
    <recommendedName>
        <fullName evidence="5">Transmembrane protein 18</fullName>
    </recommendedName>
</protein>
<feature type="region of interest" description="Disordered" evidence="1">
    <location>
        <begin position="48"/>
        <end position="70"/>
    </location>
</feature>
<feature type="transmembrane region" description="Helical" evidence="2">
    <location>
        <begin position="157"/>
        <end position="176"/>
    </location>
</feature>
<reference evidence="3" key="1">
    <citation type="journal article" date="2020" name="Fungal Divers.">
        <title>Resolving the Mortierellaceae phylogeny through synthesis of multi-gene phylogenetics and phylogenomics.</title>
        <authorList>
            <person name="Vandepol N."/>
            <person name="Liber J."/>
            <person name="Desiro A."/>
            <person name="Na H."/>
            <person name="Kennedy M."/>
            <person name="Barry K."/>
            <person name="Grigoriev I.V."/>
            <person name="Miller A.N."/>
            <person name="O'Donnell K."/>
            <person name="Stajich J.E."/>
            <person name="Bonito G."/>
        </authorList>
    </citation>
    <scope>NUCLEOTIDE SEQUENCE</scope>
    <source>
        <strain evidence="3">NVP60</strain>
    </source>
</reference>
<keyword evidence="4" id="KW-1185">Reference proteome</keyword>
<evidence type="ECO:0000256" key="2">
    <source>
        <dbReference type="SAM" id="Phobius"/>
    </source>
</evidence>
<evidence type="ECO:0000313" key="4">
    <source>
        <dbReference type="Proteomes" id="UP000823405"/>
    </source>
</evidence>
<dbReference type="Pfam" id="PF14770">
    <property type="entry name" value="TMEM18"/>
    <property type="match status" value="1"/>
</dbReference>
<dbReference type="EMBL" id="JAAAIN010000755">
    <property type="protein sequence ID" value="KAG0311106.1"/>
    <property type="molecule type" value="Genomic_DNA"/>
</dbReference>
<dbReference type="Proteomes" id="UP000823405">
    <property type="component" value="Unassembled WGS sequence"/>
</dbReference>
<dbReference type="OrthoDB" id="411535at2759"/>
<keyword evidence="2" id="KW-0812">Transmembrane</keyword>
<keyword evidence="2" id="KW-0472">Membrane</keyword>
<keyword evidence="2" id="KW-1133">Transmembrane helix</keyword>
<gene>
    <name evidence="3" type="ORF">BGZ97_012076</name>
</gene>